<accession>A0AAV5WXQ2</accession>
<feature type="compositionally biased region" description="Low complexity" evidence="1">
    <location>
        <begin position="202"/>
        <end position="213"/>
    </location>
</feature>
<feature type="region of interest" description="Disordered" evidence="1">
    <location>
        <begin position="168"/>
        <end position="267"/>
    </location>
</feature>
<evidence type="ECO:0000256" key="1">
    <source>
        <dbReference type="SAM" id="MobiDB-lite"/>
    </source>
</evidence>
<proteinExistence type="predicted"/>
<dbReference type="AlphaFoldDB" id="A0AAV5WXQ2"/>
<name>A0AAV5WXQ2_9BILA</name>
<feature type="compositionally biased region" description="Basic residues" evidence="1">
    <location>
        <begin position="186"/>
        <end position="197"/>
    </location>
</feature>
<feature type="compositionally biased region" description="Polar residues" evidence="1">
    <location>
        <begin position="1"/>
        <end position="16"/>
    </location>
</feature>
<evidence type="ECO:0000313" key="2">
    <source>
        <dbReference type="EMBL" id="GMT35916.1"/>
    </source>
</evidence>
<feature type="compositionally biased region" description="Basic and acidic residues" evidence="1">
    <location>
        <begin position="20"/>
        <end position="32"/>
    </location>
</feature>
<feature type="compositionally biased region" description="Acidic residues" evidence="1">
    <location>
        <begin position="219"/>
        <end position="236"/>
    </location>
</feature>
<dbReference type="EMBL" id="BTSY01000007">
    <property type="protein sequence ID" value="GMT35916.1"/>
    <property type="molecule type" value="Genomic_DNA"/>
</dbReference>
<gene>
    <name evidence="2" type="ORF">PFISCL1PPCAC_27213</name>
</gene>
<organism evidence="2 3">
    <name type="scientific">Pristionchus fissidentatus</name>
    <dbReference type="NCBI Taxonomy" id="1538716"/>
    <lineage>
        <taxon>Eukaryota</taxon>
        <taxon>Metazoa</taxon>
        <taxon>Ecdysozoa</taxon>
        <taxon>Nematoda</taxon>
        <taxon>Chromadorea</taxon>
        <taxon>Rhabditida</taxon>
        <taxon>Rhabditina</taxon>
        <taxon>Diplogasteromorpha</taxon>
        <taxon>Diplogasteroidea</taxon>
        <taxon>Neodiplogasteridae</taxon>
        <taxon>Pristionchus</taxon>
    </lineage>
</organism>
<sequence>MSSTLSGKSSFPSDSRNVARRSDKERSREKAQNHSSSKIVDFWYRVPPDFKSNGPFSMDEMMASYKHHEIHPHSEISTDNGMNWISLRKLRCLNGPSTPFNFVNGDIAPRCNLPQQTDDLSWNMKRVRDVRRQVGEMEYFVDEMSRVLNKELDRIGRMNEVGGVESTNFDEWNNKMGKSITQPATKKLRGKKKKKKRENQTSNKNSVNGNVNVHIERERDDEEESESLEEEAENGDLIEKCENEQPTEASGNAPNEVKESPCEMEKD</sequence>
<feature type="region of interest" description="Disordered" evidence="1">
    <location>
        <begin position="1"/>
        <end position="35"/>
    </location>
</feature>
<keyword evidence="3" id="KW-1185">Reference proteome</keyword>
<feature type="compositionally biased region" description="Basic and acidic residues" evidence="1">
    <location>
        <begin position="256"/>
        <end position="267"/>
    </location>
</feature>
<comment type="caution">
    <text evidence="2">The sequence shown here is derived from an EMBL/GenBank/DDBJ whole genome shotgun (WGS) entry which is preliminary data.</text>
</comment>
<evidence type="ECO:0000313" key="3">
    <source>
        <dbReference type="Proteomes" id="UP001432322"/>
    </source>
</evidence>
<feature type="non-terminal residue" evidence="2">
    <location>
        <position position="267"/>
    </location>
</feature>
<feature type="compositionally biased region" description="Polar residues" evidence="1">
    <location>
        <begin position="244"/>
        <end position="253"/>
    </location>
</feature>
<dbReference type="Proteomes" id="UP001432322">
    <property type="component" value="Unassembled WGS sequence"/>
</dbReference>
<reference evidence="2" key="1">
    <citation type="submission" date="2023-10" db="EMBL/GenBank/DDBJ databases">
        <title>Genome assembly of Pristionchus species.</title>
        <authorList>
            <person name="Yoshida K."/>
            <person name="Sommer R.J."/>
        </authorList>
    </citation>
    <scope>NUCLEOTIDE SEQUENCE</scope>
    <source>
        <strain evidence="2">RS5133</strain>
    </source>
</reference>
<protein>
    <submittedName>
        <fullName evidence="2">Uncharacterized protein</fullName>
    </submittedName>
</protein>